<dbReference type="AlphaFoldDB" id="A0A815JTR3"/>
<comment type="caution">
    <text evidence="2">The sequence shown here is derived from an EMBL/GenBank/DDBJ whole genome shotgun (WGS) entry which is preliminary data.</text>
</comment>
<dbReference type="Proteomes" id="UP000663834">
    <property type="component" value="Unassembled WGS sequence"/>
</dbReference>
<organism evidence="2 4">
    <name type="scientific">Rotaria magnacalcarata</name>
    <dbReference type="NCBI Taxonomy" id="392030"/>
    <lineage>
        <taxon>Eukaryota</taxon>
        <taxon>Metazoa</taxon>
        <taxon>Spiralia</taxon>
        <taxon>Gnathifera</taxon>
        <taxon>Rotifera</taxon>
        <taxon>Eurotatoria</taxon>
        <taxon>Bdelloidea</taxon>
        <taxon>Philodinida</taxon>
        <taxon>Philodinidae</taxon>
        <taxon>Rotaria</taxon>
    </lineage>
</organism>
<dbReference type="EMBL" id="CAJNOV010018804">
    <property type="protein sequence ID" value="CAF1624243.1"/>
    <property type="molecule type" value="Genomic_DNA"/>
</dbReference>
<proteinExistence type="predicted"/>
<dbReference type="Proteomes" id="UP000663855">
    <property type="component" value="Unassembled WGS sequence"/>
</dbReference>
<name>A0A815JTR3_9BILA</name>
<dbReference type="EMBL" id="CAJNOW010003510">
    <property type="protein sequence ID" value="CAF1383795.1"/>
    <property type="molecule type" value="Genomic_DNA"/>
</dbReference>
<feature type="compositionally biased region" description="Low complexity" evidence="1">
    <location>
        <begin position="140"/>
        <end position="163"/>
    </location>
</feature>
<evidence type="ECO:0000313" key="2">
    <source>
        <dbReference type="EMBL" id="CAF1383795.1"/>
    </source>
</evidence>
<gene>
    <name evidence="3" type="ORF">CJN711_LOCUS38420</name>
    <name evidence="2" type="ORF">KQP761_LOCUS8848</name>
</gene>
<accession>A0A815JTR3</accession>
<protein>
    <submittedName>
        <fullName evidence="2">Uncharacterized protein</fullName>
    </submittedName>
</protein>
<evidence type="ECO:0000313" key="3">
    <source>
        <dbReference type="EMBL" id="CAF1624243.1"/>
    </source>
</evidence>
<feature type="region of interest" description="Disordered" evidence="1">
    <location>
        <begin position="48"/>
        <end position="86"/>
    </location>
</feature>
<sequence>MLLGELNQVNNRIDENEKNLTRNNIVQNNPSHTFKRHLTSSSQYGDEENVFQSNEQNENEKFSTINKNNRRKQRRTNGYNENKNNDDDIRIIEPNIEPSKKSNKKYGCTFLNRKIRTNNIANNEKSYRSTYQYDRHDSINNNKNNRTTNENEVNISYSNGNNDNENRVRNIIQNKNSNDEHDDSISIFNHALHYAVESHFPPIRIIRQPKVNQNEANNLIKALLAYAEKSFRNLNKNYGHPVGFDYWFVDKSGNTSCYTRHIEFYVFLCESQNYPNNLCNINVRPIKPKHLPSQQSIVLKCVPNYIAQDEIKKELESTIKSFFNIEEMKGSMMEKYRHIRIELNSTDEYKKYST</sequence>
<evidence type="ECO:0000313" key="4">
    <source>
        <dbReference type="Proteomes" id="UP000663834"/>
    </source>
</evidence>
<evidence type="ECO:0000256" key="1">
    <source>
        <dbReference type="SAM" id="MobiDB-lite"/>
    </source>
</evidence>
<reference evidence="2" key="1">
    <citation type="submission" date="2021-02" db="EMBL/GenBank/DDBJ databases">
        <authorList>
            <person name="Nowell W R."/>
        </authorList>
    </citation>
    <scope>NUCLEOTIDE SEQUENCE</scope>
</reference>
<dbReference type="OrthoDB" id="10475663at2759"/>
<feature type="region of interest" description="Disordered" evidence="1">
    <location>
        <begin position="135"/>
        <end position="166"/>
    </location>
</feature>